<dbReference type="STRING" id="1280953.HOC_13838"/>
<proteinExistence type="predicted"/>
<dbReference type="RefSeq" id="WP_051624894.1">
    <property type="nucleotide sequence ID" value="NZ_ARYL01000022.1"/>
</dbReference>
<dbReference type="AlphaFoldDB" id="A0A059G4R6"/>
<dbReference type="eggNOG" id="ENOG5033DJ0">
    <property type="taxonomic scope" value="Bacteria"/>
</dbReference>
<comment type="caution">
    <text evidence="1">The sequence shown here is derived from an EMBL/GenBank/DDBJ whole genome shotgun (WGS) entry which is preliminary data.</text>
</comment>
<dbReference type="EMBL" id="ARYL01000022">
    <property type="protein sequence ID" value="KDA01724.1"/>
    <property type="molecule type" value="Genomic_DNA"/>
</dbReference>
<accession>A0A059G4R6</accession>
<gene>
    <name evidence="1" type="ORF">HOC_13838</name>
</gene>
<reference evidence="1 2" key="1">
    <citation type="journal article" date="2014" name="Antonie Van Leeuwenhoek">
        <title>Hyphomonas beringensis sp. nov. and Hyphomonas chukchiensis sp. nov., isolated from surface seawater of the Bering Sea and Chukchi Sea.</title>
        <authorList>
            <person name="Li C."/>
            <person name="Lai Q."/>
            <person name="Li G."/>
            <person name="Dong C."/>
            <person name="Wang J."/>
            <person name="Liao Y."/>
            <person name="Shao Z."/>
        </authorList>
    </citation>
    <scope>NUCLEOTIDE SEQUENCE [LARGE SCALE GENOMIC DNA]</scope>
    <source>
        <strain evidence="1 2">SCH89</strain>
    </source>
</reference>
<name>A0A059G4R6_9PROT</name>
<sequence>MTTSHPDQIGCYTVHGKTQFYSVKRTELDRAGVQMARTLRSFAFKPGAYVLTVSVVQEVVQFAPFEFALQLLGLYGTNADLSPFDAGRVESLARQFDPVAICGVGNEVLEGLKMMGHDAAAVFKGRTVWARPDAYDAVRAMPGVAARRVVLIGPALALECAKGGLHIDGREWEVVVDNEELVLSSRQHRIDPVSGLKTGFSGRLTDMPCACGSPDPHISLDGAI</sequence>
<organism evidence="1 2">
    <name type="scientific">Hyphomonas oceanitis SCH89</name>
    <dbReference type="NCBI Taxonomy" id="1280953"/>
    <lineage>
        <taxon>Bacteria</taxon>
        <taxon>Pseudomonadati</taxon>
        <taxon>Pseudomonadota</taxon>
        <taxon>Alphaproteobacteria</taxon>
        <taxon>Hyphomonadales</taxon>
        <taxon>Hyphomonadaceae</taxon>
        <taxon>Hyphomonas</taxon>
    </lineage>
</organism>
<protein>
    <submittedName>
        <fullName evidence="1">Uncharacterized protein</fullName>
    </submittedName>
</protein>
<keyword evidence="2" id="KW-1185">Reference proteome</keyword>
<dbReference type="OrthoDB" id="7629028at2"/>
<dbReference type="Proteomes" id="UP000024942">
    <property type="component" value="Unassembled WGS sequence"/>
</dbReference>
<dbReference type="InterPro" id="IPR042099">
    <property type="entry name" value="ANL_N_sf"/>
</dbReference>
<dbReference type="Gene3D" id="3.40.50.12780">
    <property type="entry name" value="N-terminal domain of ligase-like"/>
    <property type="match status" value="1"/>
</dbReference>
<evidence type="ECO:0000313" key="2">
    <source>
        <dbReference type="Proteomes" id="UP000024942"/>
    </source>
</evidence>
<dbReference type="PATRIC" id="fig|1280953.3.peg.2781"/>
<evidence type="ECO:0000313" key="1">
    <source>
        <dbReference type="EMBL" id="KDA01724.1"/>
    </source>
</evidence>